<accession>A0A3M7S5G9</accession>
<dbReference type="InterPro" id="IPR006671">
    <property type="entry name" value="Cyclin_N"/>
</dbReference>
<dbReference type="InterPro" id="IPR036915">
    <property type="entry name" value="Cyclin-like_sf"/>
</dbReference>
<feature type="domain" description="Cyclin N-terminal" evidence="2">
    <location>
        <begin position="448"/>
        <end position="551"/>
    </location>
</feature>
<dbReference type="CDD" id="cd20556">
    <property type="entry name" value="CYCLIN_CABLES"/>
    <property type="match status" value="1"/>
</dbReference>
<dbReference type="EMBL" id="REGN01001999">
    <property type="protein sequence ID" value="RNA31053.1"/>
    <property type="molecule type" value="Genomic_DNA"/>
</dbReference>
<proteinExistence type="predicted"/>
<dbReference type="STRING" id="10195.A0A3M7S5G9"/>
<gene>
    <name evidence="3" type="ORF">BpHYR1_004712</name>
</gene>
<dbReference type="GO" id="GO:0051726">
    <property type="term" value="P:regulation of cell cycle"/>
    <property type="evidence" value="ECO:0007669"/>
    <property type="project" value="InterPro"/>
</dbReference>
<dbReference type="OrthoDB" id="5353095at2759"/>
<feature type="compositionally biased region" description="Basic and acidic residues" evidence="1">
    <location>
        <begin position="198"/>
        <end position="209"/>
    </location>
</feature>
<feature type="region of interest" description="Disordered" evidence="1">
    <location>
        <begin position="181"/>
        <end position="223"/>
    </location>
</feature>
<dbReference type="Proteomes" id="UP000276133">
    <property type="component" value="Unassembled WGS sequence"/>
</dbReference>
<evidence type="ECO:0000313" key="4">
    <source>
        <dbReference type="Proteomes" id="UP000276133"/>
    </source>
</evidence>
<name>A0A3M7S5G9_BRAPC</name>
<organism evidence="3 4">
    <name type="scientific">Brachionus plicatilis</name>
    <name type="common">Marine rotifer</name>
    <name type="synonym">Brachionus muelleri</name>
    <dbReference type="NCBI Taxonomy" id="10195"/>
    <lineage>
        <taxon>Eukaryota</taxon>
        <taxon>Metazoa</taxon>
        <taxon>Spiralia</taxon>
        <taxon>Gnathifera</taxon>
        <taxon>Rotifera</taxon>
        <taxon>Eurotatoria</taxon>
        <taxon>Monogononta</taxon>
        <taxon>Pseudotrocha</taxon>
        <taxon>Ploima</taxon>
        <taxon>Brachionidae</taxon>
        <taxon>Brachionus</taxon>
    </lineage>
</organism>
<dbReference type="AlphaFoldDB" id="A0A3M7S5G9"/>
<dbReference type="Pfam" id="PF00134">
    <property type="entry name" value="Cyclin_N"/>
    <property type="match status" value="1"/>
</dbReference>
<keyword evidence="4" id="KW-1185">Reference proteome</keyword>
<dbReference type="PANTHER" id="PTHR22896">
    <property type="entry name" value="CDK5 AND ABL1 ENZYME SUBSTRATE 1"/>
    <property type="match status" value="1"/>
</dbReference>
<protein>
    <submittedName>
        <fullName evidence="3">CDK5 and ABL1 enzyme substrate 2</fullName>
    </submittedName>
</protein>
<dbReference type="Gene3D" id="1.10.472.10">
    <property type="entry name" value="Cyclin-like"/>
    <property type="match status" value="1"/>
</dbReference>
<evidence type="ECO:0000259" key="2">
    <source>
        <dbReference type="Pfam" id="PF00134"/>
    </source>
</evidence>
<dbReference type="SUPFAM" id="SSF47954">
    <property type="entry name" value="Cyclin-like"/>
    <property type="match status" value="1"/>
</dbReference>
<dbReference type="InterPro" id="IPR012388">
    <property type="entry name" value="CABLES1/2"/>
</dbReference>
<comment type="caution">
    <text evidence="3">The sequence shown here is derived from an EMBL/GenBank/DDBJ whole genome shotgun (WGS) entry which is preliminary data.</text>
</comment>
<sequence length="598" mass="68924">MKSSDWSDGKTAIGKFKKVKRRIFAEHYLTNIPLNGLPQDDSTSDQLDCLLAKNDLDYFLTFNRIQNSPCKQNKFFDHYKTKLVTENLHCTRTKEFLHNEFSSNNFVPDFYVDTFLHTKSPKIPQINIQPSLSLSRDVNLNKSCMSDPESECHKANVNQQEVQHLATSNVTLSSNSSIATSVQSSIRQNKKASSETSSKIERNKNENKASETTSGRSYRRTISESSNESYLSSSLMKSNFLSVNSTRSTKISFFNNLLRLTNEKAVLTSNGSPVGIFSRLPFRLHKSDLNDSLIMKNRHLSLNKTQIAHNGFMHDVFSMLNLNFDEFLNQGTMSYACLVDPMSLSNIRKSDENPEQIDQAADEGEKIDKEGTTEQKFLIKKDVHVYNPMQYQQDYLDDPQLTEMTAGKNRTCLKFASYAVSIIDYVKPLDLKKEINETFKEKFPHIQITLTKLRSIKREMMEIAYETSLDITIVAQSYIYFENLILQGLINKSNRKFLAANCLILASKLNDVTKKDINKLIDNITNKFRFDNRRDVTLYEFPILVALEFNLIIKYENDFYFHYDRLANGMESFHRHIINSTYAQEYPKVSSFQRTLSD</sequence>
<reference evidence="3 4" key="1">
    <citation type="journal article" date="2018" name="Sci. Rep.">
        <title>Genomic signatures of local adaptation to the degree of environmental predictability in rotifers.</title>
        <authorList>
            <person name="Franch-Gras L."/>
            <person name="Hahn C."/>
            <person name="Garcia-Roger E.M."/>
            <person name="Carmona M.J."/>
            <person name="Serra M."/>
            <person name="Gomez A."/>
        </authorList>
    </citation>
    <scope>NUCLEOTIDE SEQUENCE [LARGE SCALE GENOMIC DNA]</scope>
    <source>
        <strain evidence="3">HYR1</strain>
    </source>
</reference>
<evidence type="ECO:0000313" key="3">
    <source>
        <dbReference type="EMBL" id="RNA31053.1"/>
    </source>
</evidence>
<evidence type="ECO:0000256" key="1">
    <source>
        <dbReference type="SAM" id="MobiDB-lite"/>
    </source>
</evidence>
<dbReference type="PANTHER" id="PTHR22896:SF0">
    <property type="entry name" value="CYCLIN N-TERMINAL DOMAIN-CONTAINING PROTEIN"/>
    <property type="match status" value="1"/>
</dbReference>